<evidence type="ECO:0000256" key="1">
    <source>
        <dbReference type="SAM" id="MobiDB-lite"/>
    </source>
</evidence>
<dbReference type="EMBL" id="JAKUCV010005631">
    <property type="protein sequence ID" value="KAJ4830478.1"/>
    <property type="molecule type" value="Genomic_DNA"/>
</dbReference>
<sequence>MNRMKSGKSFAQSVTEQKGPSRTQGDAVFNSATNLVFCPLIETMDWLSCCAFGILASPMERLEVQELFVSRGMPNITVSELGGEAILVHFQSAGEKESFLLNPPEWNEDHFQLFRAWQQGDGATNRKCWIQLKGVPLQAWCRNFFTNVSSRFGDLIKVDVKGSKSVVKCEEVPEFTVPKVTFMTANHIMDDLFSLESSPIICSPKTARGKLPVVVSGGGPERSVHADCHVGHAAQSLESDPFNLREVIKNLNVPTSKTIVSPRRTPTSKFSAASKSMSWMPWEN</sequence>
<feature type="compositionally biased region" description="Polar residues" evidence="1">
    <location>
        <begin position="9"/>
        <end position="25"/>
    </location>
</feature>
<keyword evidence="3" id="KW-1185">Reference proteome</keyword>
<evidence type="ECO:0000313" key="3">
    <source>
        <dbReference type="Proteomes" id="UP001141552"/>
    </source>
</evidence>
<gene>
    <name evidence="2" type="ORF">Tsubulata_003418</name>
</gene>
<comment type="caution">
    <text evidence="2">The sequence shown here is derived from an EMBL/GenBank/DDBJ whole genome shotgun (WGS) entry which is preliminary data.</text>
</comment>
<proteinExistence type="predicted"/>
<reference evidence="2" key="1">
    <citation type="submission" date="2022-02" db="EMBL/GenBank/DDBJ databases">
        <authorList>
            <person name="Henning P.M."/>
            <person name="McCubbin A.G."/>
            <person name="Shore J.S."/>
        </authorList>
    </citation>
    <scope>NUCLEOTIDE SEQUENCE</scope>
    <source>
        <strain evidence="2">F60SS</strain>
        <tissue evidence="2">Leaves</tissue>
    </source>
</reference>
<dbReference type="Proteomes" id="UP001141552">
    <property type="component" value="Unassembled WGS sequence"/>
</dbReference>
<name>A0A9Q0FFE2_9ROSI</name>
<accession>A0A9Q0FFE2</accession>
<feature type="region of interest" description="Disordered" evidence="1">
    <location>
        <begin position="1"/>
        <end position="25"/>
    </location>
</feature>
<protein>
    <recommendedName>
        <fullName evidence="4">DUF4283 domain-containing protein</fullName>
    </recommendedName>
</protein>
<feature type="region of interest" description="Disordered" evidence="1">
    <location>
        <begin position="259"/>
        <end position="284"/>
    </location>
</feature>
<evidence type="ECO:0000313" key="2">
    <source>
        <dbReference type="EMBL" id="KAJ4830478.1"/>
    </source>
</evidence>
<organism evidence="2 3">
    <name type="scientific">Turnera subulata</name>
    <dbReference type="NCBI Taxonomy" id="218843"/>
    <lineage>
        <taxon>Eukaryota</taxon>
        <taxon>Viridiplantae</taxon>
        <taxon>Streptophyta</taxon>
        <taxon>Embryophyta</taxon>
        <taxon>Tracheophyta</taxon>
        <taxon>Spermatophyta</taxon>
        <taxon>Magnoliopsida</taxon>
        <taxon>eudicotyledons</taxon>
        <taxon>Gunneridae</taxon>
        <taxon>Pentapetalae</taxon>
        <taxon>rosids</taxon>
        <taxon>fabids</taxon>
        <taxon>Malpighiales</taxon>
        <taxon>Passifloraceae</taxon>
        <taxon>Turnera</taxon>
    </lineage>
</organism>
<dbReference type="AlphaFoldDB" id="A0A9Q0FFE2"/>
<feature type="compositionally biased region" description="Polar residues" evidence="1">
    <location>
        <begin position="259"/>
        <end position="277"/>
    </location>
</feature>
<reference evidence="2" key="2">
    <citation type="journal article" date="2023" name="Plants (Basel)">
        <title>Annotation of the Turnera subulata (Passifloraceae) Draft Genome Reveals the S-Locus Evolved after the Divergence of Turneroideae from Passifloroideae in a Stepwise Manner.</title>
        <authorList>
            <person name="Henning P.M."/>
            <person name="Roalson E.H."/>
            <person name="Mir W."/>
            <person name="McCubbin A.G."/>
            <person name="Shore J.S."/>
        </authorList>
    </citation>
    <scope>NUCLEOTIDE SEQUENCE</scope>
    <source>
        <strain evidence="2">F60SS</strain>
    </source>
</reference>
<evidence type="ECO:0008006" key="4">
    <source>
        <dbReference type="Google" id="ProtNLM"/>
    </source>
</evidence>